<gene>
    <name evidence="4" type="ORF">FKW44_010649</name>
</gene>
<organism evidence="4 5">
    <name type="scientific">Caligus rogercresseyi</name>
    <name type="common">Sea louse</name>
    <dbReference type="NCBI Taxonomy" id="217165"/>
    <lineage>
        <taxon>Eukaryota</taxon>
        <taxon>Metazoa</taxon>
        <taxon>Ecdysozoa</taxon>
        <taxon>Arthropoda</taxon>
        <taxon>Crustacea</taxon>
        <taxon>Multicrustacea</taxon>
        <taxon>Hexanauplia</taxon>
        <taxon>Copepoda</taxon>
        <taxon>Siphonostomatoida</taxon>
        <taxon>Caligidae</taxon>
        <taxon>Caligus</taxon>
    </lineage>
</organism>
<dbReference type="OrthoDB" id="639027at2759"/>
<dbReference type="CDD" id="cd12408">
    <property type="entry name" value="RRM_eIF3G_like"/>
    <property type="match status" value="1"/>
</dbReference>
<sequence length="171" mass="19215">MNKGMIKCRICKEDHWTTTCPYKDTLGPLRESLSGTKDEEDNPRIVPLPHPSGFLSLGIPCLRSPERREGAGDRIVGDSMTDRRRMDDSTAVRVSNLSENTQECDIQELFKPFGSIARIFLAKDKQTGQCKGFAFIHYYKKEEASQAIATLNGYGYDHLILSLEWAKPTGS</sequence>
<dbReference type="GO" id="GO:0003723">
    <property type="term" value="F:RNA binding"/>
    <property type="evidence" value="ECO:0007669"/>
    <property type="project" value="UniProtKB-UniRule"/>
</dbReference>
<dbReference type="PANTHER" id="PTHR10352">
    <property type="entry name" value="EUKARYOTIC TRANSLATION INITIATION FACTOR 3 SUBUNIT G"/>
    <property type="match status" value="1"/>
</dbReference>
<dbReference type="GO" id="GO:0003743">
    <property type="term" value="F:translation initiation factor activity"/>
    <property type="evidence" value="ECO:0007669"/>
    <property type="project" value="UniProtKB-KW"/>
</dbReference>
<dbReference type="SMART" id="SM00360">
    <property type="entry name" value="RRM"/>
    <property type="match status" value="1"/>
</dbReference>
<dbReference type="InterPro" id="IPR000504">
    <property type="entry name" value="RRM_dom"/>
</dbReference>
<evidence type="ECO:0000259" key="3">
    <source>
        <dbReference type="PROSITE" id="PS50102"/>
    </source>
</evidence>
<feature type="domain" description="RRM" evidence="3">
    <location>
        <begin position="90"/>
        <end position="168"/>
    </location>
</feature>
<dbReference type="EMBL" id="CP045896">
    <property type="protein sequence ID" value="QQP49847.1"/>
    <property type="molecule type" value="Genomic_DNA"/>
</dbReference>
<evidence type="ECO:0000256" key="2">
    <source>
        <dbReference type="PROSITE-ProRule" id="PRU00176"/>
    </source>
</evidence>
<dbReference type="InterPro" id="IPR024675">
    <property type="entry name" value="eIF3g_N"/>
</dbReference>
<evidence type="ECO:0000313" key="5">
    <source>
        <dbReference type="Proteomes" id="UP000595437"/>
    </source>
</evidence>
<accession>A0A7T8HGV4</accession>
<dbReference type="Proteomes" id="UP000595437">
    <property type="component" value="Chromosome 7"/>
</dbReference>
<evidence type="ECO:0000256" key="1">
    <source>
        <dbReference type="ARBA" id="ARBA00022884"/>
    </source>
</evidence>
<dbReference type="PROSITE" id="PS50102">
    <property type="entry name" value="RRM"/>
    <property type="match status" value="1"/>
</dbReference>
<keyword evidence="4" id="KW-0648">Protein biosynthesis</keyword>
<evidence type="ECO:0000313" key="4">
    <source>
        <dbReference type="EMBL" id="QQP49847.1"/>
    </source>
</evidence>
<keyword evidence="5" id="KW-1185">Reference proteome</keyword>
<keyword evidence="1 2" id="KW-0694">RNA-binding</keyword>
<dbReference type="Gene3D" id="3.30.70.330">
    <property type="match status" value="1"/>
</dbReference>
<reference evidence="5" key="1">
    <citation type="submission" date="2021-01" db="EMBL/GenBank/DDBJ databases">
        <title>Caligus Genome Assembly.</title>
        <authorList>
            <person name="Gallardo-Escarate C."/>
        </authorList>
    </citation>
    <scope>NUCLEOTIDE SEQUENCE [LARGE SCALE GENOMIC DNA]</scope>
</reference>
<dbReference type="InterPro" id="IPR035979">
    <property type="entry name" value="RBD_domain_sf"/>
</dbReference>
<dbReference type="AlphaFoldDB" id="A0A7T8HGV4"/>
<proteinExistence type="predicted"/>
<dbReference type="InterPro" id="IPR012677">
    <property type="entry name" value="Nucleotide-bd_a/b_plait_sf"/>
</dbReference>
<dbReference type="Pfam" id="PF00076">
    <property type="entry name" value="RRM_1"/>
    <property type="match status" value="1"/>
</dbReference>
<keyword evidence="4" id="KW-0396">Initiation factor</keyword>
<dbReference type="SUPFAM" id="SSF54928">
    <property type="entry name" value="RNA-binding domain, RBD"/>
    <property type="match status" value="1"/>
</dbReference>
<protein>
    <submittedName>
        <fullName evidence="4">Eukaryotic translation initiation factor 3 subunit G</fullName>
    </submittedName>
</protein>
<name>A0A7T8HGV4_CALRO</name>
<dbReference type="InterPro" id="IPR034240">
    <property type="entry name" value="eIF3G_RRM"/>
</dbReference>
<dbReference type="Pfam" id="PF12353">
    <property type="entry name" value="eIF3g"/>
    <property type="match status" value="1"/>
</dbReference>